<dbReference type="GO" id="GO:0004674">
    <property type="term" value="F:protein serine/threonine kinase activity"/>
    <property type="evidence" value="ECO:0007669"/>
    <property type="project" value="UniProtKB-KW"/>
</dbReference>
<dbReference type="SUPFAM" id="SSF50729">
    <property type="entry name" value="PH domain-like"/>
    <property type="match status" value="2"/>
</dbReference>
<accession>A0A409XML4</accession>
<dbReference type="Pfam" id="PF00786">
    <property type="entry name" value="PBD"/>
    <property type="match status" value="2"/>
</dbReference>
<gene>
    <name evidence="10" type="ORF">CVT25_004431</name>
</gene>
<dbReference type="InterPro" id="IPR000095">
    <property type="entry name" value="CRIB_dom"/>
</dbReference>
<evidence type="ECO:0000259" key="9">
    <source>
        <dbReference type="PROSITE" id="PS50108"/>
    </source>
</evidence>
<dbReference type="InterPro" id="IPR001849">
    <property type="entry name" value="PH_domain"/>
</dbReference>
<organism evidence="10 11">
    <name type="scientific">Psilocybe cyanescens</name>
    <dbReference type="NCBI Taxonomy" id="93625"/>
    <lineage>
        <taxon>Eukaryota</taxon>
        <taxon>Fungi</taxon>
        <taxon>Dikarya</taxon>
        <taxon>Basidiomycota</taxon>
        <taxon>Agaricomycotina</taxon>
        <taxon>Agaricomycetes</taxon>
        <taxon>Agaricomycetidae</taxon>
        <taxon>Agaricales</taxon>
        <taxon>Agaricineae</taxon>
        <taxon>Strophariaceae</taxon>
        <taxon>Psilocybe</taxon>
    </lineage>
</organism>
<dbReference type="STRING" id="93625.A0A409XML4"/>
<dbReference type="InParanoid" id="A0A409XML4"/>
<keyword evidence="3" id="KW-0808">Transferase</keyword>
<evidence type="ECO:0000256" key="7">
    <source>
        <dbReference type="SAM" id="MobiDB-lite"/>
    </source>
</evidence>
<evidence type="ECO:0000256" key="3">
    <source>
        <dbReference type="ARBA" id="ARBA00022679"/>
    </source>
</evidence>
<feature type="domain" description="CRIB" evidence="9">
    <location>
        <begin position="122"/>
        <end position="135"/>
    </location>
</feature>
<dbReference type="OrthoDB" id="248923at2759"/>
<dbReference type="EC" id="2.7.11.1" evidence="1"/>
<evidence type="ECO:0000256" key="1">
    <source>
        <dbReference type="ARBA" id="ARBA00012513"/>
    </source>
</evidence>
<evidence type="ECO:0000256" key="4">
    <source>
        <dbReference type="ARBA" id="ARBA00022741"/>
    </source>
</evidence>
<feature type="domain" description="PH" evidence="8">
    <location>
        <begin position="203"/>
        <end position="313"/>
    </location>
</feature>
<dbReference type="InterPro" id="IPR036936">
    <property type="entry name" value="CRIB_dom_sf"/>
</dbReference>
<proteinExistence type="predicted"/>
<dbReference type="Gene3D" id="3.90.810.10">
    <property type="entry name" value="CRIB domain"/>
    <property type="match status" value="1"/>
</dbReference>
<evidence type="ECO:0000256" key="5">
    <source>
        <dbReference type="ARBA" id="ARBA00022777"/>
    </source>
</evidence>
<keyword evidence="4" id="KW-0547">Nucleotide-binding</keyword>
<dbReference type="GO" id="GO:0005524">
    <property type="term" value="F:ATP binding"/>
    <property type="evidence" value="ECO:0007669"/>
    <property type="project" value="UniProtKB-KW"/>
</dbReference>
<keyword evidence="11" id="KW-1185">Reference proteome</keyword>
<feature type="domain" description="PH" evidence="8">
    <location>
        <begin position="24"/>
        <end position="118"/>
    </location>
</feature>
<evidence type="ECO:0000256" key="6">
    <source>
        <dbReference type="ARBA" id="ARBA00022840"/>
    </source>
</evidence>
<feature type="region of interest" description="Disordered" evidence="7">
    <location>
        <begin position="350"/>
        <end position="379"/>
    </location>
</feature>
<evidence type="ECO:0000313" key="11">
    <source>
        <dbReference type="Proteomes" id="UP000283269"/>
    </source>
</evidence>
<dbReference type="InterPro" id="IPR033923">
    <property type="entry name" value="PAK_BD"/>
</dbReference>
<reference evidence="10 11" key="1">
    <citation type="journal article" date="2018" name="Evol. Lett.">
        <title>Horizontal gene cluster transfer increased hallucinogenic mushroom diversity.</title>
        <authorList>
            <person name="Reynolds H.T."/>
            <person name="Vijayakumar V."/>
            <person name="Gluck-Thaler E."/>
            <person name="Korotkin H.B."/>
            <person name="Matheny P.B."/>
            <person name="Slot J.C."/>
        </authorList>
    </citation>
    <scope>NUCLEOTIDE SEQUENCE [LARGE SCALE GENOMIC DNA]</scope>
    <source>
        <strain evidence="10 11">2631</strain>
    </source>
</reference>
<dbReference type="AlphaFoldDB" id="A0A409XML4"/>
<evidence type="ECO:0000259" key="8">
    <source>
        <dbReference type="PROSITE" id="PS50003"/>
    </source>
</evidence>
<dbReference type="SMART" id="SM00285">
    <property type="entry name" value="PBD"/>
    <property type="match status" value="2"/>
</dbReference>
<keyword evidence="5" id="KW-0418">Kinase</keyword>
<evidence type="ECO:0000256" key="2">
    <source>
        <dbReference type="ARBA" id="ARBA00022527"/>
    </source>
</evidence>
<keyword evidence="2" id="KW-0723">Serine/threonine-protein kinase</keyword>
<feature type="domain" description="CRIB" evidence="9">
    <location>
        <begin position="318"/>
        <end position="331"/>
    </location>
</feature>
<sequence length="379" mass="41825">MDYKHQSSVSSYKRTKVNSTSIPQLIRSGSVNLRERTTFSGVLWKPKRLELDSESLTISSPSSNKRIRINLQDITKLERTDLSDHSLGLRTKDKCYNFSFASDSELYDWQDDIYQRCPLGNYSAPFDFVHKSHIGSDRVAGTFTVRFVQFIGDTNILPIYAEIIGGQPAVSKPSSSIVVSPRSRPVSGVPLGTVPKGSASPSHPVLDGLFAIKQSGLFAGWLWKERWLTLTPQALVIHRRSSKSSPVSKSIPLPALTRIDIDVKRDNCLIVEFTTRPSSSSSSGSVPTDVLAIVFKGNTNLYEWRDALYLRSALSSPIGNPTSFVHHVHVGFDPLTGAFTGLPAEWDWNALANPGPSPSSEKKARRQSRRKSAPLVGTN</sequence>
<evidence type="ECO:0000313" key="10">
    <source>
        <dbReference type="EMBL" id="PPQ91957.1"/>
    </source>
</evidence>
<protein>
    <recommendedName>
        <fullName evidence="1">non-specific serine/threonine protein kinase</fullName>
        <ecNumber evidence="1">2.7.11.1</ecNumber>
    </recommendedName>
</protein>
<name>A0A409XML4_PSICY</name>
<feature type="compositionally biased region" description="Basic residues" evidence="7">
    <location>
        <begin position="363"/>
        <end position="372"/>
    </location>
</feature>
<dbReference type="CDD" id="cd01093">
    <property type="entry name" value="CRIB_PAK_like"/>
    <property type="match status" value="1"/>
</dbReference>
<dbReference type="EMBL" id="NHYD01001200">
    <property type="protein sequence ID" value="PPQ91957.1"/>
    <property type="molecule type" value="Genomic_DNA"/>
</dbReference>
<dbReference type="SMART" id="SM00233">
    <property type="entry name" value="PH"/>
    <property type="match status" value="2"/>
</dbReference>
<dbReference type="PROSITE" id="PS50003">
    <property type="entry name" value="PH_DOMAIN"/>
    <property type="match status" value="2"/>
</dbReference>
<dbReference type="PROSITE" id="PS50108">
    <property type="entry name" value="CRIB"/>
    <property type="match status" value="2"/>
</dbReference>
<keyword evidence="6" id="KW-0067">ATP-binding</keyword>
<comment type="caution">
    <text evidence="10">The sequence shown here is derived from an EMBL/GenBank/DDBJ whole genome shotgun (WGS) entry which is preliminary data.</text>
</comment>
<dbReference type="Proteomes" id="UP000283269">
    <property type="component" value="Unassembled WGS sequence"/>
</dbReference>